<dbReference type="PANTHER" id="PTHR36984:SF1">
    <property type="entry name" value="CRISPR-ASSOCIATED ENDORIBONUCLEASE CAS6 1"/>
    <property type="match status" value="1"/>
</dbReference>
<reference evidence="6" key="1">
    <citation type="submission" date="2019-10" db="EMBL/GenBank/DDBJ databases">
        <title>Streptomyces sp. nov., a novel actinobacterium isolated from alkaline environment.</title>
        <authorList>
            <person name="Golinska P."/>
        </authorList>
    </citation>
    <scope>NUCLEOTIDE SEQUENCE [LARGE SCALE GENOMIC DNA]</scope>
    <source>
        <strain evidence="6">DSM 42108</strain>
    </source>
</reference>
<dbReference type="Pfam" id="PF01881">
    <property type="entry name" value="Cas_Cas6_C"/>
    <property type="match status" value="1"/>
</dbReference>
<dbReference type="NCBIfam" id="TIGR01877">
    <property type="entry name" value="cas_cas6"/>
    <property type="match status" value="1"/>
</dbReference>
<dbReference type="InterPro" id="IPR010156">
    <property type="entry name" value="CRISPR-assoc_prot_Cas6"/>
</dbReference>
<evidence type="ECO:0000256" key="1">
    <source>
        <dbReference type="ARBA" id="ARBA00005937"/>
    </source>
</evidence>
<comment type="caution">
    <text evidence="5">The sequence shown here is derived from an EMBL/GenBank/DDBJ whole genome shotgun (WGS) entry which is preliminary data.</text>
</comment>
<keyword evidence="2" id="KW-0694">RNA-binding</keyword>
<dbReference type="EMBL" id="VKHS01000022">
    <property type="protein sequence ID" value="MBB0228374.1"/>
    <property type="molecule type" value="Genomic_DNA"/>
</dbReference>
<evidence type="ECO:0000259" key="4">
    <source>
        <dbReference type="Pfam" id="PF01881"/>
    </source>
</evidence>
<organism evidence="5 6">
    <name type="scientific">Streptomyces calidiresistens</name>
    <dbReference type="NCBI Taxonomy" id="1485586"/>
    <lineage>
        <taxon>Bacteria</taxon>
        <taxon>Bacillati</taxon>
        <taxon>Actinomycetota</taxon>
        <taxon>Actinomycetes</taxon>
        <taxon>Kitasatosporales</taxon>
        <taxon>Streptomycetaceae</taxon>
        <taxon>Streptomyces</taxon>
    </lineage>
</organism>
<dbReference type="PANTHER" id="PTHR36984">
    <property type="entry name" value="CRISPR-ASSOCIATED ENDORIBONUCLEASE CAS6 1"/>
    <property type="match status" value="1"/>
</dbReference>
<evidence type="ECO:0000256" key="2">
    <source>
        <dbReference type="ARBA" id="ARBA00022884"/>
    </source>
</evidence>
<dbReference type="Proteomes" id="UP000530234">
    <property type="component" value="Unassembled WGS sequence"/>
</dbReference>
<keyword evidence="3" id="KW-0051">Antiviral defense</keyword>
<dbReference type="Gene3D" id="3.30.70.1900">
    <property type="match status" value="1"/>
</dbReference>
<feature type="domain" description="CRISPR associated protein Cas6 C-terminal" evidence="4">
    <location>
        <begin position="120"/>
        <end position="240"/>
    </location>
</feature>
<dbReference type="GO" id="GO:0051607">
    <property type="term" value="P:defense response to virus"/>
    <property type="evidence" value="ECO:0007669"/>
    <property type="project" value="UniProtKB-KW"/>
</dbReference>
<proteinExistence type="inferred from homology"/>
<evidence type="ECO:0000256" key="3">
    <source>
        <dbReference type="ARBA" id="ARBA00023118"/>
    </source>
</evidence>
<accession>A0A7W3SZU7</accession>
<dbReference type="GO" id="GO:0003723">
    <property type="term" value="F:RNA binding"/>
    <property type="evidence" value="ECO:0007669"/>
    <property type="project" value="UniProtKB-KW"/>
</dbReference>
<dbReference type="AlphaFoldDB" id="A0A7W3SZU7"/>
<evidence type="ECO:0000313" key="5">
    <source>
        <dbReference type="EMBL" id="MBB0228374.1"/>
    </source>
</evidence>
<sequence>MRLTLSVTTTAGEIPWSEVLAPGRSLVYDVLGRQAADLGARLHDGGWGPHRMVPFGYSAPVFPRAPRKRGRYTAGGPGTIEIGSPLPEVLEPLARGLAGRELLDWGGVALRVTGLKAVEPPSFDSGRAVFRTATPLLMKGSGRDDSGERVTRQDWLLPGDPGWPEYVQRNLERKAETLGLKPDVQLEAVDRVGPKRSFSVGKGMKPGCTVEVTLSGEPELLAALWSWGLGQGNSAGFGWIAA</sequence>
<dbReference type="RefSeq" id="WP_182660056.1">
    <property type="nucleotide sequence ID" value="NZ_VKHS01000022.1"/>
</dbReference>
<comment type="similarity">
    <text evidence="1">Belongs to the CRISPR-associated protein Cas6/Cse3/CasE family.</text>
</comment>
<name>A0A7W3SZU7_9ACTN</name>
<dbReference type="InterPro" id="IPR049435">
    <property type="entry name" value="Cas_Cas6_C"/>
</dbReference>
<dbReference type="GO" id="GO:0016788">
    <property type="term" value="F:hydrolase activity, acting on ester bonds"/>
    <property type="evidence" value="ECO:0007669"/>
    <property type="project" value="InterPro"/>
</dbReference>
<gene>
    <name evidence="5" type="primary">cas6</name>
    <name evidence="5" type="ORF">FOE67_02290</name>
</gene>
<protein>
    <submittedName>
        <fullName evidence="5">CRISPR-associated endoribonuclease Cas6</fullName>
    </submittedName>
</protein>
<dbReference type="Gene3D" id="3.30.70.1890">
    <property type="match status" value="1"/>
</dbReference>
<dbReference type="CDD" id="cd21140">
    <property type="entry name" value="Cas6_I-like"/>
    <property type="match status" value="1"/>
</dbReference>
<dbReference type="InterPro" id="IPR045747">
    <property type="entry name" value="CRISPR-assoc_prot_Cas6_N_sf"/>
</dbReference>
<evidence type="ECO:0000313" key="6">
    <source>
        <dbReference type="Proteomes" id="UP000530234"/>
    </source>
</evidence>
<keyword evidence="6" id="KW-1185">Reference proteome</keyword>